<evidence type="ECO:0000256" key="5">
    <source>
        <dbReference type="ARBA" id="ARBA00023015"/>
    </source>
</evidence>
<comment type="miscellaneous">
    <text evidence="8">Reaction mechanism of ThiL seems to utilize a direct, inline transfer of the gamma-phosphate of ATP to TMP rather than a phosphorylated enzyme intermediate.</text>
</comment>
<dbReference type="GO" id="GO:0031564">
    <property type="term" value="P:transcription antitermination"/>
    <property type="evidence" value="ECO:0007669"/>
    <property type="project" value="UniProtKB-KW"/>
</dbReference>
<dbReference type="NCBIfam" id="TIGR01379">
    <property type="entry name" value="thiL"/>
    <property type="match status" value="1"/>
</dbReference>
<evidence type="ECO:0000313" key="13">
    <source>
        <dbReference type="EMBL" id="CAB1274895.1"/>
    </source>
</evidence>
<dbReference type="Pfam" id="PF02769">
    <property type="entry name" value="AIRS_C"/>
    <property type="match status" value="1"/>
</dbReference>
<dbReference type="InterPro" id="IPR036676">
    <property type="entry name" value="PurM-like_C_sf"/>
</dbReference>
<keyword evidence="8" id="KW-0460">Magnesium</keyword>
<comment type="similarity">
    <text evidence="8">Belongs to the thiamine-monophosphate kinase family.</text>
</comment>
<dbReference type="Gene3D" id="3.30.1330.10">
    <property type="entry name" value="PurM-like, N-terminal domain"/>
    <property type="match status" value="1"/>
</dbReference>
<feature type="binding site" evidence="8">
    <location>
        <position position="520"/>
    </location>
    <ligand>
        <name>substrate</name>
    </ligand>
</feature>
<dbReference type="InterPro" id="IPR036921">
    <property type="entry name" value="PurM-like_N_sf"/>
</dbReference>
<dbReference type="EMBL" id="LR778175">
    <property type="protein sequence ID" value="CAB1274895.1"/>
    <property type="molecule type" value="Genomic_DNA"/>
</dbReference>
<comment type="catalytic activity">
    <reaction evidence="8">
        <text>thiamine phosphate + ATP = thiamine diphosphate + ADP</text>
        <dbReference type="Rhea" id="RHEA:15913"/>
        <dbReference type="ChEBI" id="CHEBI:30616"/>
        <dbReference type="ChEBI" id="CHEBI:37575"/>
        <dbReference type="ChEBI" id="CHEBI:58937"/>
        <dbReference type="ChEBI" id="CHEBI:456216"/>
        <dbReference type="EC" id="2.7.4.16"/>
    </reaction>
</comment>
<dbReference type="GO" id="GO:0009228">
    <property type="term" value="P:thiamine biosynthetic process"/>
    <property type="evidence" value="ECO:0007669"/>
    <property type="project" value="UniProtKB-KW"/>
</dbReference>
<dbReference type="InterPro" id="IPR006027">
    <property type="entry name" value="NusB_RsmB_TIM44"/>
</dbReference>
<dbReference type="CDD" id="cd02194">
    <property type="entry name" value="ThiL"/>
    <property type="match status" value="1"/>
</dbReference>
<keyword evidence="8 13" id="KW-0418">Kinase</keyword>
<dbReference type="InterPro" id="IPR016188">
    <property type="entry name" value="PurM-like_N"/>
</dbReference>
<reference evidence="13 14" key="1">
    <citation type="submission" date="2020-03" db="EMBL/GenBank/DDBJ databases">
        <authorList>
            <person name="Picone N."/>
        </authorList>
    </citation>
    <scope>NUCLEOTIDE SEQUENCE [LARGE SCALE GENOMIC DNA]</scope>
    <source>
        <strain evidence="13">NSCAC1</strain>
    </source>
</reference>
<dbReference type="AlphaFoldDB" id="A0A7G1Q850"/>
<feature type="binding site" evidence="8">
    <location>
        <position position="233"/>
    </location>
    <ligand>
        <name>Mg(2+)</name>
        <dbReference type="ChEBI" id="CHEBI:18420"/>
        <label>4</label>
    </ligand>
</feature>
<feature type="binding site" evidence="8">
    <location>
        <position position="250"/>
    </location>
    <ligand>
        <name>Mg(2+)</name>
        <dbReference type="ChEBI" id="CHEBI:18420"/>
        <label>2</label>
    </ligand>
</feature>
<dbReference type="InterPro" id="IPR035926">
    <property type="entry name" value="NusB-like_sf"/>
</dbReference>
<comment type="function">
    <text evidence="7">Involved in transcription antitermination. Required for transcription of ribosomal RNA (rRNA) genes. Binds specifically to the boxA antiterminator sequence of the ribosomal RNA (rrn) operons.</text>
</comment>
<evidence type="ECO:0000256" key="8">
    <source>
        <dbReference type="HAMAP-Rule" id="MF_02128"/>
    </source>
</evidence>
<protein>
    <recommendedName>
        <fullName evidence="7 8">Multifunctional fusion protein</fullName>
    </recommendedName>
    <domain>
        <recommendedName>
            <fullName evidence="8">Thiamine-monophosphate kinase</fullName>
            <shortName evidence="8">TMP kinase</shortName>
            <shortName evidence="8">Thiamine-phosphate kinase</shortName>
            <ecNumber evidence="8">2.7.4.16</ecNumber>
        </recommendedName>
    </domain>
    <domain>
        <recommendedName>
            <fullName evidence="7">Transcription antitermination protein NusB</fullName>
        </recommendedName>
        <alternativeName>
            <fullName evidence="7">Antitermination factor NusB</fullName>
        </alternativeName>
    </domain>
</protein>
<evidence type="ECO:0000256" key="1">
    <source>
        <dbReference type="ARBA" id="ARBA00005952"/>
    </source>
</evidence>
<dbReference type="InterPro" id="IPR006283">
    <property type="entry name" value="ThiL-like"/>
</dbReference>
<keyword evidence="5 7" id="KW-0805">Transcription regulation</keyword>
<evidence type="ECO:0000259" key="12">
    <source>
        <dbReference type="Pfam" id="PF02769"/>
    </source>
</evidence>
<dbReference type="InterPro" id="IPR011605">
    <property type="entry name" value="NusB_fam"/>
</dbReference>
<dbReference type="Pfam" id="PF00586">
    <property type="entry name" value="AIRS"/>
    <property type="match status" value="1"/>
</dbReference>
<dbReference type="EC" id="2.7.4.16" evidence="8"/>
<feature type="binding site" evidence="8">
    <location>
        <position position="233"/>
    </location>
    <ligand>
        <name>Mg(2+)</name>
        <dbReference type="ChEBI" id="CHEBI:18420"/>
        <label>3</label>
    </ligand>
</feature>
<evidence type="ECO:0000256" key="3">
    <source>
        <dbReference type="ARBA" id="ARBA00022884"/>
    </source>
</evidence>
<dbReference type="GO" id="GO:0006353">
    <property type="term" value="P:DNA-templated transcription termination"/>
    <property type="evidence" value="ECO:0007669"/>
    <property type="project" value="UniProtKB-UniRule"/>
</dbReference>
<keyword evidence="8" id="KW-0547">Nucleotide-binding</keyword>
<dbReference type="GO" id="GO:0005524">
    <property type="term" value="F:ATP binding"/>
    <property type="evidence" value="ECO:0007669"/>
    <property type="project" value="UniProtKB-UniRule"/>
</dbReference>
<dbReference type="SUPFAM" id="SSF56042">
    <property type="entry name" value="PurM C-terminal domain-like"/>
    <property type="match status" value="1"/>
</dbReference>
<dbReference type="Proteomes" id="UP000516072">
    <property type="component" value="Chromosome"/>
</dbReference>
<dbReference type="GO" id="GO:0009030">
    <property type="term" value="F:thiamine-phosphate kinase activity"/>
    <property type="evidence" value="ECO:0007669"/>
    <property type="project" value="UniProtKB-UniRule"/>
</dbReference>
<organism evidence="13 14">
    <name type="scientific">Candidatus Nitrosacidococcus tergens</name>
    <dbReference type="NCBI Taxonomy" id="553981"/>
    <lineage>
        <taxon>Bacteria</taxon>
        <taxon>Pseudomonadati</taxon>
        <taxon>Pseudomonadota</taxon>
        <taxon>Gammaproteobacteria</taxon>
        <taxon>Chromatiales</taxon>
        <taxon>Chromatiaceae</taxon>
        <taxon>Candidatus Nitrosacidococcus</taxon>
    </lineage>
</organism>
<feature type="binding site" evidence="8">
    <location>
        <position position="466"/>
    </location>
    <ligand>
        <name>substrate</name>
    </ligand>
</feature>
<evidence type="ECO:0000259" key="10">
    <source>
        <dbReference type="Pfam" id="PF00586"/>
    </source>
</evidence>
<dbReference type="SUPFAM" id="SSF55326">
    <property type="entry name" value="PurM N-terminal domain-like"/>
    <property type="match status" value="1"/>
</dbReference>
<dbReference type="Pfam" id="PF01029">
    <property type="entry name" value="NusB"/>
    <property type="match status" value="1"/>
</dbReference>
<name>A0A7G1Q850_9GAMM</name>
<comment type="function">
    <text evidence="8">Catalyzes the ATP-dependent phosphorylation of thiamine-monophosphate (TMP) to form thiamine-pyrophosphate (TPP), the active form of vitamin B1.</text>
</comment>
<evidence type="ECO:0000256" key="2">
    <source>
        <dbReference type="ARBA" id="ARBA00022814"/>
    </source>
</evidence>
<dbReference type="Gene3D" id="1.10.940.10">
    <property type="entry name" value="NusB-like"/>
    <property type="match status" value="1"/>
</dbReference>
<feature type="binding site" evidence="8">
    <location>
        <begin position="324"/>
        <end position="325"/>
    </location>
    <ligand>
        <name>ATP</name>
        <dbReference type="ChEBI" id="CHEBI:30616"/>
    </ligand>
</feature>
<comment type="similarity">
    <text evidence="1 7">Belongs to the NusB family.</text>
</comment>
<feature type="domain" description="PurM-like N-terminal" evidence="10">
    <location>
        <begin position="231"/>
        <end position="341"/>
    </location>
</feature>
<evidence type="ECO:0000259" key="11">
    <source>
        <dbReference type="Pfam" id="PF01029"/>
    </source>
</evidence>
<dbReference type="GO" id="GO:0000287">
    <property type="term" value="F:magnesium ion binding"/>
    <property type="evidence" value="ECO:0007669"/>
    <property type="project" value="UniProtKB-UniRule"/>
</dbReference>
<evidence type="ECO:0000313" key="14">
    <source>
        <dbReference type="Proteomes" id="UP000516072"/>
    </source>
</evidence>
<dbReference type="RefSeq" id="WP_232085959.1">
    <property type="nucleotide sequence ID" value="NZ_LR778175.1"/>
</dbReference>
<keyword evidence="3 7" id="KW-0694">RNA-binding</keyword>
<feature type="binding site" evidence="8">
    <location>
        <position position="325"/>
    </location>
    <ligand>
        <name>Mg(2+)</name>
        <dbReference type="ChEBI" id="CHEBI:18420"/>
        <label>1</label>
    </ligand>
</feature>
<dbReference type="GO" id="GO:0003723">
    <property type="term" value="F:RNA binding"/>
    <property type="evidence" value="ECO:0007669"/>
    <property type="project" value="UniProtKB-UniRule"/>
</dbReference>
<accession>A0A7G1Q850</accession>
<dbReference type="HAMAP" id="MF_02128">
    <property type="entry name" value="TMP_kinase"/>
    <property type="match status" value="1"/>
</dbReference>
<dbReference type="KEGG" id="ntg:NSCAC_0397"/>
<keyword evidence="6 7" id="KW-0804">Transcription</keyword>
<keyword evidence="2 7" id="KW-0889">Transcription antitermination</keyword>
<gene>
    <name evidence="7" type="primary">nusB</name>
    <name evidence="8" type="synonym">thiL</name>
    <name evidence="13" type="ORF">NSCAC_0397</name>
</gene>
<feature type="binding site" evidence="8">
    <location>
        <position position="415"/>
    </location>
    <ligand>
        <name>Mg(2+)</name>
        <dbReference type="ChEBI" id="CHEBI:18420"/>
        <label>3</label>
    </ligand>
</feature>
<feature type="binding site" evidence="8">
    <location>
        <position position="350"/>
    </location>
    <ligand>
        <name>ATP</name>
        <dbReference type="ChEBI" id="CHEBI:30616"/>
    </ligand>
</feature>
<evidence type="ECO:0000256" key="6">
    <source>
        <dbReference type="ARBA" id="ARBA00023163"/>
    </source>
</evidence>
<sequence>MLKRTNARISAVQSLYQWHLTEQDINLSEIELSDFILDQNKPQGGIDKNYGEKILKGVLQNKNRLDEQMKPFLDRSINDLDPIEYAILRVGIFELLFCTDTPYRVVLNEATELAKILGAEKSHRYINAVLDKVAHQQNLAEKQKNQQSKNEILLVNQNNSDITPYTQESTEKLAPNTSPLPTPPKFQRMPHNKEKDSYITPNQDSLDEFSIIKQFFTRNIYFRRDVTLGIGDDCALVTVPENYELALTIDTLIEGVHFTKNTHPEALGHKALAVGLSDLAAMGATPAWATLALTIPTLNTKWLTQFSQGINNLLEKYKVQLIGGDTTRGEILTITLQLHGFVPKGKALRRDKAQVGDKVYITGTLGNAGLALQARLGKVVPTQEVLSYINRSLDWPQPRVLEALTLRSLAHAAIDISDGLIADLEHILIASKVGATINVDSIPISDFIKTTVGNDEALTIALTAGDDYELCIIAPDHAPIESVLSEFDCPCTFIGVIEENQGLHCCRSDGTLFSPKSKGYQHF</sequence>
<feature type="binding site" evidence="8">
    <location>
        <position position="278"/>
    </location>
    <ligand>
        <name>Mg(2+)</name>
        <dbReference type="ChEBI" id="CHEBI:18420"/>
        <label>4</label>
    </ligand>
</feature>
<dbReference type="GO" id="GO:0009229">
    <property type="term" value="P:thiamine diphosphate biosynthetic process"/>
    <property type="evidence" value="ECO:0007669"/>
    <property type="project" value="UniProtKB-UniRule"/>
</dbReference>
<feature type="domain" description="PurM-like C-terminal" evidence="12">
    <location>
        <begin position="354"/>
        <end position="502"/>
    </location>
</feature>
<comment type="pathway">
    <text evidence="8">Cofactor biosynthesis; thiamine diphosphate biosynthesis; thiamine diphosphate from thiamine phosphate: step 1/1.</text>
</comment>
<keyword evidence="8 13" id="KW-0808">Transferase</keyword>
<comment type="caution">
    <text evidence="8">Lacks conserved residue(s) required for the propagation of feature annotation.</text>
</comment>
<feature type="binding site" evidence="8">
    <location>
        <position position="257"/>
    </location>
    <ligand>
        <name>substrate</name>
    </ligand>
</feature>
<keyword evidence="4 8" id="KW-0784">Thiamine biosynthesis</keyword>
<feature type="binding site" evidence="8">
    <location>
        <position position="248"/>
    </location>
    <ligand>
        <name>Mg(2+)</name>
        <dbReference type="ChEBI" id="CHEBI:18420"/>
        <label>4</label>
    </ligand>
</feature>
<evidence type="ECO:0000256" key="4">
    <source>
        <dbReference type="ARBA" id="ARBA00022977"/>
    </source>
</evidence>
<feature type="binding site" evidence="8">
    <location>
        <position position="417"/>
    </location>
    <ligand>
        <name>ATP</name>
        <dbReference type="ChEBI" id="CHEBI:30616"/>
    </ligand>
</feature>
<dbReference type="UniPathway" id="UPA00060">
    <property type="reaction ID" value="UER00142"/>
</dbReference>
<dbReference type="NCBIfam" id="TIGR01951">
    <property type="entry name" value="nusB"/>
    <property type="match status" value="1"/>
</dbReference>
<feature type="binding site" evidence="8">
    <location>
        <position position="278"/>
    </location>
    <ligand>
        <name>Mg(2+)</name>
        <dbReference type="ChEBI" id="CHEBI:18420"/>
        <label>3</label>
    </ligand>
</feature>
<proteinExistence type="inferred from homology"/>
<keyword evidence="14" id="KW-1185">Reference proteome</keyword>
<dbReference type="PANTHER" id="PTHR30270">
    <property type="entry name" value="THIAMINE-MONOPHOSPHATE KINASE"/>
    <property type="match status" value="1"/>
</dbReference>
<feature type="region of interest" description="Disordered" evidence="9">
    <location>
        <begin position="167"/>
        <end position="200"/>
    </location>
</feature>
<evidence type="ECO:0000256" key="7">
    <source>
        <dbReference type="HAMAP-Rule" id="MF_00073"/>
    </source>
</evidence>
<dbReference type="InterPro" id="IPR010918">
    <property type="entry name" value="PurM-like_C_dom"/>
</dbReference>
<keyword evidence="8" id="KW-0479">Metal-binding</keyword>
<evidence type="ECO:0000256" key="9">
    <source>
        <dbReference type="SAM" id="MobiDB-lite"/>
    </source>
</evidence>
<feature type="binding site" evidence="8">
    <location>
        <position position="278"/>
    </location>
    <ligand>
        <name>Mg(2+)</name>
        <dbReference type="ChEBI" id="CHEBI:18420"/>
        <label>2</label>
    </ligand>
</feature>
<feature type="binding site" evidence="8">
    <location>
        <position position="418"/>
    </location>
    <ligand>
        <name>Mg(2+)</name>
        <dbReference type="ChEBI" id="CHEBI:18420"/>
        <label>5</label>
    </ligand>
</feature>
<feature type="domain" description="NusB/RsmB/TIM44" evidence="11">
    <location>
        <begin position="6"/>
        <end position="134"/>
    </location>
</feature>
<dbReference type="Gene3D" id="3.90.650.10">
    <property type="entry name" value="PurM-like C-terminal domain"/>
    <property type="match status" value="1"/>
</dbReference>
<feature type="binding site" evidence="8">
    <location>
        <position position="250"/>
    </location>
    <ligand>
        <name>Mg(2+)</name>
        <dbReference type="ChEBI" id="CHEBI:18420"/>
        <label>1</label>
    </ligand>
</feature>
<dbReference type="PANTHER" id="PTHR30270:SF0">
    <property type="entry name" value="THIAMINE-MONOPHOSPHATE KINASE"/>
    <property type="match status" value="1"/>
</dbReference>
<dbReference type="HAMAP" id="MF_00073">
    <property type="entry name" value="NusB"/>
    <property type="match status" value="1"/>
</dbReference>
<dbReference type="SUPFAM" id="SSF48013">
    <property type="entry name" value="NusB-like"/>
    <property type="match status" value="1"/>
</dbReference>
<keyword evidence="8" id="KW-0067">ATP-binding</keyword>